<evidence type="ECO:0000313" key="2">
    <source>
        <dbReference type="MGI" id="MGI:2136343"/>
    </source>
</evidence>
<dbReference type="EMBL" id="AK033059">
    <property type="protein sequence ID" value="BAC28140.1"/>
    <property type="molecule type" value="mRNA"/>
</dbReference>
<dbReference type="AlphaFoldDB" id="Q8BM99"/>
<dbReference type="AGR" id="MGI:2136343"/>
<organism evidence="1">
    <name type="scientific">Mus musculus</name>
    <name type="common">Mouse</name>
    <dbReference type="NCBI Taxonomy" id="10090"/>
    <lineage>
        <taxon>Eukaryota</taxon>
        <taxon>Metazoa</taxon>
        <taxon>Chordata</taxon>
        <taxon>Craniata</taxon>
        <taxon>Vertebrata</taxon>
        <taxon>Euteleostomi</taxon>
        <taxon>Mammalia</taxon>
        <taxon>Eutheria</taxon>
        <taxon>Euarchontoglires</taxon>
        <taxon>Glires</taxon>
        <taxon>Rodentia</taxon>
        <taxon>Myomorpha</taxon>
        <taxon>Muroidea</taxon>
        <taxon>Muridae</taxon>
        <taxon>Murinae</taxon>
        <taxon>Mus</taxon>
        <taxon>Mus</taxon>
    </lineage>
</organism>
<dbReference type="MGI" id="MGI:2136343">
    <property type="gene designation" value="Crb1"/>
</dbReference>
<reference evidence="1" key="8">
    <citation type="journal article" date="2005" name="Science">
        <title>Antisense Transcription in the Mammalian Transcriptome.</title>
        <authorList>
            <consortium name="RIKEN Genome Exploration Research Group and Genome Science Group (Genome Network Project Core Group) and the FANTOM Consortium"/>
        </authorList>
    </citation>
    <scope>NUCLEOTIDE SEQUENCE</scope>
    <source>
        <strain evidence="1">C57BL/6J</strain>
        <tissue evidence="1">Eyeball</tissue>
    </source>
</reference>
<reference evidence="1" key="1">
    <citation type="journal article" date="1999" name="Methods Enzymol.">
        <title>High-efficiency full-length cDNA cloning.</title>
        <authorList>
            <person name="Carninci P."/>
            <person name="Hayashizaki Y."/>
        </authorList>
    </citation>
    <scope>NUCLEOTIDE SEQUENCE</scope>
    <source>
        <strain evidence="1">C57BL/6J</strain>
        <tissue evidence="1">Eyeball</tissue>
    </source>
</reference>
<reference evidence="1" key="2">
    <citation type="journal article" date="2000" name="Genome Res.">
        <title>Normalization and subtraction of cap-trapper-selected cDNAs to prepare full-length cDNA libraries for rapid discovery of new genes.</title>
        <authorList>
            <person name="Carninci P."/>
            <person name="Shibata Y."/>
            <person name="Hayatsu N."/>
            <person name="Sugahara Y."/>
            <person name="Shibata K."/>
            <person name="Itoh M."/>
            <person name="Konno H."/>
            <person name="Okazaki Y."/>
            <person name="Muramatsu M."/>
            <person name="Hayashizaki Y."/>
        </authorList>
    </citation>
    <scope>NUCLEOTIDE SEQUENCE</scope>
    <source>
        <strain evidence="1">C57BL/6J</strain>
        <tissue evidence="1">Eyeball</tissue>
    </source>
</reference>
<reference evidence="1" key="4">
    <citation type="journal article" date="2001" name="Nature">
        <title>Functional annotation of a full-length mouse cDNA collection.</title>
        <authorList>
            <consortium name="The RIKEN Genome Exploration Research Group Phase II Team and the FANTOM Consortium"/>
        </authorList>
    </citation>
    <scope>NUCLEOTIDE SEQUENCE</scope>
    <source>
        <strain evidence="1">C57BL/6J</strain>
        <tissue evidence="1">Eyeball</tissue>
    </source>
</reference>
<accession>Q8BM99</accession>
<protein>
    <submittedName>
        <fullName evidence="1">Uncharacterized protein</fullName>
    </submittedName>
</protein>
<reference evidence="1" key="6">
    <citation type="journal article" date="2002" name="Nature">
        <title>Analysis of the mouse transcriptome based on functional annotation of 60,770 full-length cDNAs.</title>
        <authorList>
            <consortium name="The FANTOM Consortium and the RIKEN Genome Exploration Research Group Phase I and II Team"/>
        </authorList>
    </citation>
    <scope>NUCLEOTIDE SEQUENCE</scope>
    <source>
        <strain evidence="1">C57BL/6J</strain>
        <tissue evidence="1">Eyeball</tissue>
    </source>
</reference>
<reference evidence="1" key="5">
    <citation type="submission" date="2001-07" db="EMBL/GenBank/DDBJ databases">
        <authorList>
            <person name="Adachi J."/>
            <person name="Aizawa K."/>
            <person name="Akimura T."/>
            <person name="Arakawa T."/>
            <person name="Bono H."/>
            <person name="Carninci P."/>
            <person name="Fukuda S."/>
            <person name="Furuno M."/>
            <person name="Hanagaki T."/>
            <person name="Hara A."/>
            <person name="Hashizume W."/>
            <person name="Hayashida K."/>
            <person name="Hayatsu N."/>
            <person name="Hiramoto K."/>
            <person name="Hiraoka T."/>
            <person name="Hirozane T."/>
            <person name="Hori F."/>
            <person name="Imotani K."/>
            <person name="Ishii Y."/>
            <person name="Itoh M."/>
            <person name="Kagawa I."/>
            <person name="Kasukawa T."/>
            <person name="Katoh H."/>
            <person name="Kawai J."/>
            <person name="Kojima Y."/>
            <person name="Kondo S."/>
            <person name="Konno H."/>
            <person name="Kouda M."/>
            <person name="Koya S."/>
            <person name="Kurihara C."/>
            <person name="Matsuyama T."/>
            <person name="Miyazaki A."/>
            <person name="Murata M."/>
            <person name="Nakamura M."/>
            <person name="Nishi K."/>
            <person name="Nomura K."/>
            <person name="Numazaki R."/>
            <person name="Ohno M."/>
            <person name="Ohsato N."/>
            <person name="Okazaki Y."/>
            <person name="Saito R."/>
            <person name="Saitoh H."/>
            <person name="Sakai C."/>
            <person name="Sakai K."/>
            <person name="Sakazume N."/>
            <person name="Sano H."/>
            <person name="Sasaki D."/>
            <person name="Shibata K."/>
            <person name="Shinagawa A."/>
            <person name="Shiraki T."/>
            <person name="Sogabe Y."/>
            <person name="Tagami M."/>
            <person name="Tagawa A."/>
            <person name="Takahashi F."/>
            <person name="Takaku-Akahira S."/>
            <person name="Takeda Y."/>
            <person name="Tanaka T."/>
            <person name="Tomaru A."/>
            <person name="Toya T."/>
            <person name="Yasunishi A."/>
            <person name="Muramatsu M."/>
            <person name="Hayashizaki Y."/>
        </authorList>
    </citation>
    <scope>NUCLEOTIDE SEQUENCE</scope>
    <source>
        <strain evidence="1">C57BL/6J</strain>
        <tissue evidence="1">Eyeball</tissue>
    </source>
</reference>
<reference evidence="1" key="3">
    <citation type="journal article" date="2000" name="Genome Res.">
        <title>RIKEN integrated sequence analysis (RISA) system--384-format sequencing pipeline with 384 multicapillary sequencer.</title>
        <authorList>
            <person name="Shibata K."/>
            <person name="Itoh M."/>
            <person name="Aizawa K."/>
            <person name="Nagaoka S."/>
            <person name="Sasaki N."/>
            <person name="Carninci P."/>
            <person name="Konno H."/>
            <person name="Akiyama J."/>
            <person name="Nishi K."/>
            <person name="Kitsunai T."/>
            <person name="Tashiro H."/>
            <person name="Itoh M."/>
            <person name="Sumi N."/>
            <person name="Ishii Y."/>
            <person name="Nakamura S."/>
            <person name="Hazama M."/>
            <person name="Nishine T."/>
            <person name="Harada A."/>
            <person name="Yamamoto R."/>
            <person name="Matsumoto H."/>
            <person name="Sakaguchi S."/>
            <person name="Ikegami T."/>
            <person name="Kashiwagi K."/>
            <person name="Fujiwake S."/>
            <person name="Inoue K."/>
            <person name="Togawa Y."/>
            <person name="Izawa M."/>
            <person name="Ohara E."/>
            <person name="Watahiki M."/>
            <person name="Yoneda Y."/>
            <person name="Ishikawa T."/>
            <person name="Ozawa K."/>
            <person name="Tanaka T."/>
            <person name="Matsuura S."/>
            <person name="Kawai J."/>
            <person name="Okazaki Y."/>
            <person name="Muramatsu M."/>
            <person name="Inoue Y."/>
            <person name="Kira A."/>
            <person name="Hayashizaki Y."/>
        </authorList>
    </citation>
    <scope>NUCLEOTIDE SEQUENCE</scope>
    <source>
        <strain evidence="1">C57BL/6J</strain>
        <tissue evidence="1">Eyeball</tissue>
    </source>
</reference>
<name>Q8BM99_MOUSE</name>
<evidence type="ECO:0000313" key="1">
    <source>
        <dbReference type="EMBL" id="BAC28140.1"/>
    </source>
</evidence>
<gene>
    <name evidence="2" type="primary">Crb1</name>
</gene>
<reference evidence="1" key="7">
    <citation type="journal article" date="2005" name="Science">
        <title>The Transcriptional Landscape of the Mammalian Genome.</title>
        <authorList>
            <consortium name="The FANTOM Consortium"/>
            <consortium name="Riken Genome Exploration Research Group and Genome Science Group (Genome Network Project Core Group)"/>
        </authorList>
    </citation>
    <scope>NUCLEOTIDE SEQUENCE</scope>
    <source>
        <strain evidence="1">C57BL/6J</strain>
        <tissue evidence="1">Eyeball</tissue>
    </source>
</reference>
<sequence>MRRETSLATMEAAAPCSRRTGNVCAGQVSLESGVKRTSTSVPPIPASMEDCAGTWSTGSYASVMWPSLASAVSWTWLMTGSWAFSPLLAPELWPCSSSSCLLGLLLLLPPTKGRLKEPTAPAVRRRLALEWKCGSGCRPRHWKGSSRRLLLFSGQRRT</sequence>
<proteinExistence type="evidence at transcript level"/>